<dbReference type="Gene3D" id="1.10.287.1260">
    <property type="match status" value="1"/>
</dbReference>
<dbReference type="InterPro" id="IPR006685">
    <property type="entry name" value="MscS_channel_2nd"/>
</dbReference>
<feature type="transmembrane region" description="Helical" evidence="7">
    <location>
        <begin position="180"/>
        <end position="200"/>
    </location>
</feature>
<feature type="domain" description="Mechanosensitive ion channel MscS" evidence="8">
    <location>
        <begin position="311"/>
        <end position="375"/>
    </location>
</feature>
<comment type="similarity">
    <text evidence="2">Belongs to the MscS (TC 1.A.23) family.</text>
</comment>
<dbReference type="PANTHER" id="PTHR30460:SF0">
    <property type="entry name" value="MODERATE CONDUCTANCE MECHANOSENSITIVE CHANNEL YBIO"/>
    <property type="match status" value="1"/>
</dbReference>
<organism evidence="11 12">
    <name type="scientific">Simiduia curdlanivorans</name>
    <dbReference type="NCBI Taxonomy" id="1492769"/>
    <lineage>
        <taxon>Bacteria</taxon>
        <taxon>Pseudomonadati</taxon>
        <taxon>Pseudomonadota</taxon>
        <taxon>Gammaproteobacteria</taxon>
        <taxon>Cellvibrionales</taxon>
        <taxon>Cellvibrionaceae</taxon>
        <taxon>Simiduia</taxon>
    </lineage>
</organism>
<evidence type="ECO:0000256" key="1">
    <source>
        <dbReference type="ARBA" id="ARBA00004651"/>
    </source>
</evidence>
<dbReference type="Gene3D" id="3.30.70.100">
    <property type="match status" value="1"/>
</dbReference>
<dbReference type="InterPro" id="IPR049278">
    <property type="entry name" value="MS_channel_C"/>
</dbReference>
<evidence type="ECO:0000313" key="12">
    <source>
        <dbReference type="Proteomes" id="UP001595840"/>
    </source>
</evidence>
<dbReference type="Pfam" id="PF21088">
    <property type="entry name" value="MS_channel_1st"/>
    <property type="match status" value="1"/>
</dbReference>
<dbReference type="InterPro" id="IPR049142">
    <property type="entry name" value="MS_channel_1st"/>
</dbReference>
<evidence type="ECO:0000256" key="5">
    <source>
        <dbReference type="ARBA" id="ARBA00022989"/>
    </source>
</evidence>
<dbReference type="Pfam" id="PF21082">
    <property type="entry name" value="MS_channel_3rd"/>
    <property type="match status" value="1"/>
</dbReference>
<evidence type="ECO:0000256" key="7">
    <source>
        <dbReference type="SAM" id="Phobius"/>
    </source>
</evidence>
<dbReference type="Pfam" id="PF00924">
    <property type="entry name" value="MS_channel_2nd"/>
    <property type="match status" value="1"/>
</dbReference>
<dbReference type="SUPFAM" id="SSF82689">
    <property type="entry name" value="Mechanosensitive channel protein MscS (YggB), C-terminal domain"/>
    <property type="match status" value="1"/>
</dbReference>
<evidence type="ECO:0000256" key="4">
    <source>
        <dbReference type="ARBA" id="ARBA00022692"/>
    </source>
</evidence>
<dbReference type="SUPFAM" id="SSF82861">
    <property type="entry name" value="Mechanosensitive channel protein MscS (YggB), transmembrane region"/>
    <property type="match status" value="1"/>
</dbReference>
<dbReference type="InterPro" id="IPR023408">
    <property type="entry name" value="MscS_beta-dom_sf"/>
</dbReference>
<dbReference type="SUPFAM" id="SSF50182">
    <property type="entry name" value="Sm-like ribonucleoproteins"/>
    <property type="match status" value="1"/>
</dbReference>
<dbReference type="EMBL" id="JBHSCX010000005">
    <property type="protein sequence ID" value="MFC4362139.1"/>
    <property type="molecule type" value="Genomic_DNA"/>
</dbReference>
<dbReference type="Gene3D" id="2.30.30.60">
    <property type="match status" value="1"/>
</dbReference>
<accession>A0ABV8V525</accession>
<feature type="transmembrane region" description="Helical" evidence="7">
    <location>
        <begin position="262"/>
        <end position="285"/>
    </location>
</feature>
<sequence>MKQILFVKKRAESIVIGVLLGSIVVFWSAFSAAQETSSSASQVPQEQQASLEQTLPEELSRAEVDDIITLLESETARTDFVNKLKAISTLKPEPMGQALSVSELLDLEQSSSELVARYNALLDALGMTDNQFGAMAVSVAMVLLLLICAKANSWLAALLDQRLNGLRRKFFLDARRLAMLSGWLRAVGYAIAFSLSYAGLAEIWSLSAMLPSGTLSYSGLLDLVLTFSLLIFLYVVVWELLNATIEYYLHSAGRMADERVDTMLPIIQKVIFFILAILFGLIALSELGLDIMPLLAGAGVFGIAIGFGAQTLVRDFLVGFIIIFEDLLQIGDVVQLGDRKGMVEKITIRKVQLRNLDGTVHTVPFSELSVVDNFTKEYSYYLMDIGVAYKEDIDQVNACISSVSKELRADKDFEQLILDDVDVLGVDSFADSAVIIKARIKTQAKAKWRVGREFNRRLKYAFDQQGIDIPFPHRTLYFANALAHSEAAGEAQ</sequence>
<feature type="transmembrane region" description="Helical" evidence="7">
    <location>
        <begin position="220"/>
        <end position="241"/>
    </location>
</feature>
<keyword evidence="4 7" id="KW-0812">Transmembrane</keyword>
<dbReference type="RefSeq" id="WP_290265681.1">
    <property type="nucleotide sequence ID" value="NZ_JAUFQG010000006.1"/>
</dbReference>
<feature type="domain" description="Mechanosensitive ion channel MscS C-terminal" evidence="9">
    <location>
        <begin position="383"/>
        <end position="469"/>
    </location>
</feature>
<dbReference type="InterPro" id="IPR011066">
    <property type="entry name" value="MscS_channel_C_sf"/>
</dbReference>
<keyword evidence="6 7" id="KW-0472">Membrane</keyword>
<protein>
    <submittedName>
        <fullName evidence="11">Mechanosensitive ion channel family protein</fullName>
    </submittedName>
</protein>
<keyword evidence="3" id="KW-1003">Cell membrane</keyword>
<evidence type="ECO:0000259" key="8">
    <source>
        <dbReference type="Pfam" id="PF00924"/>
    </source>
</evidence>
<dbReference type="Proteomes" id="UP001595840">
    <property type="component" value="Unassembled WGS sequence"/>
</dbReference>
<dbReference type="InterPro" id="IPR011014">
    <property type="entry name" value="MscS_channel_TM-2"/>
</dbReference>
<proteinExistence type="inferred from homology"/>
<evidence type="ECO:0000259" key="9">
    <source>
        <dbReference type="Pfam" id="PF21082"/>
    </source>
</evidence>
<feature type="transmembrane region" description="Helical" evidence="7">
    <location>
        <begin position="12"/>
        <end position="30"/>
    </location>
</feature>
<evidence type="ECO:0000313" key="11">
    <source>
        <dbReference type="EMBL" id="MFC4362139.1"/>
    </source>
</evidence>
<comment type="subcellular location">
    <subcellularLocation>
        <location evidence="1">Cell membrane</location>
        <topology evidence="1">Multi-pass membrane protein</topology>
    </subcellularLocation>
</comment>
<dbReference type="InterPro" id="IPR010920">
    <property type="entry name" value="LSM_dom_sf"/>
</dbReference>
<gene>
    <name evidence="11" type="ORF">ACFOX3_07495</name>
</gene>
<dbReference type="InterPro" id="IPR045276">
    <property type="entry name" value="YbiO_bact"/>
</dbReference>
<feature type="transmembrane region" description="Helical" evidence="7">
    <location>
        <begin position="291"/>
        <end position="313"/>
    </location>
</feature>
<evidence type="ECO:0000256" key="3">
    <source>
        <dbReference type="ARBA" id="ARBA00022475"/>
    </source>
</evidence>
<keyword evidence="12" id="KW-1185">Reference proteome</keyword>
<keyword evidence="5 7" id="KW-1133">Transmembrane helix</keyword>
<feature type="transmembrane region" description="Helical" evidence="7">
    <location>
        <begin position="132"/>
        <end position="159"/>
    </location>
</feature>
<evidence type="ECO:0000259" key="10">
    <source>
        <dbReference type="Pfam" id="PF21088"/>
    </source>
</evidence>
<name>A0ABV8V525_9GAMM</name>
<reference evidence="12" key="1">
    <citation type="journal article" date="2019" name="Int. J. Syst. Evol. Microbiol.">
        <title>The Global Catalogue of Microorganisms (GCM) 10K type strain sequencing project: providing services to taxonomists for standard genome sequencing and annotation.</title>
        <authorList>
            <consortium name="The Broad Institute Genomics Platform"/>
            <consortium name="The Broad Institute Genome Sequencing Center for Infectious Disease"/>
            <person name="Wu L."/>
            <person name="Ma J."/>
        </authorList>
    </citation>
    <scope>NUCLEOTIDE SEQUENCE [LARGE SCALE GENOMIC DNA]</scope>
    <source>
        <strain evidence="12">CECT 8570</strain>
    </source>
</reference>
<comment type="caution">
    <text evidence="11">The sequence shown here is derived from an EMBL/GenBank/DDBJ whole genome shotgun (WGS) entry which is preliminary data.</text>
</comment>
<evidence type="ECO:0000256" key="2">
    <source>
        <dbReference type="ARBA" id="ARBA00008017"/>
    </source>
</evidence>
<feature type="domain" description="Mechanosensitive ion channel transmembrane helices 2/3" evidence="10">
    <location>
        <begin position="269"/>
        <end position="310"/>
    </location>
</feature>
<dbReference type="PANTHER" id="PTHR30460">
    <property type="entry name" value="MODERATE CONDUCTANCE MECHANOSENSITIVE CHANNEL YBIO"/>
    <property type="match status" value="1"/>
</dbReference>
<evidence type="ECO:0000256" key="6">
    <source>
        <dbReference type="ARBA" id="ARBA00023136"/>
    </source>
</evidence>